<evidence type="ECO:0000313" key="2">
    <source>
        <dbReference type="Proteomes" id="UP000480246"/>
    </source>
</evidence>
<evidence type="ECO:0000313" key="1">
    <source>
        <dbReference type="EMBL" id="KAB8138328.1"/>
    </source>
</evidence>
<reference evidence="1 2" key="1">
    <citation type="submission" date="2019-10" db="EMBL/GenBank/DDBJ databases">
        <title>Gracilibacillus sp. nov. isolated from rice seeds.</title>
        <authorList>
            <person name="He S."/>
        </authorList>
    </citation>
    <scope>NUCLEOTIDE SEQUENCE [LARGE SCALE GENOMIC DNA]</scope>
    <source>
        <strain evidence="1 2">TD8</strain>
    </source>
</reference>
<keyword evidence="2" id="KW-1185">Reference proteome</keyword>
<dbReference type="AlphaFoldDB" id="A0A7C8GUJ0"/>
<proteinExistence type="predicted"/>
<dbReference type="RefSeq" id="WP_153401993.1">
    <property type="nucleotide sequence ID" value="NZ_ML762426.1"/>
</dbReference>
<dbReference type="EMBL" id="WEID01000019">
    <property type="protein sequence ID" value="KAB8138328.1"/>
    <property type="molecule type" value="Genomic_DNA"/>
</dbReference>
<organism evidence="1 2">
    <name type="scientific">Gracilibacillus oryzae</name>
    <dbReference type="NCBI Taxonomy" id="1672701"/>
    <lineage>
        <taxon>Bacteria</taxon>
        <taxon>Bacillati</taxon>
        <taxon>Bacillota</taxon>
        <taxon>Bacilli</taxon>
        <taxon>Bacillales</taxon>
        <taxon>Bacillaceae</taxon>
        <taxon>Gracilibacillus</taxon>
    </lineage>
</organism>
<name>A0A7C8GUJ0_9BACI</name>
<protein>
    <submittedName>
        <fullName evidence="1">Uncharacterized protein</fullName>
    </submittedName>
</protein>
<sequence length="175" mass="19916">MKQEMAGLVVILLLLAAFIGISVWSIVPTEQVLEEAVDIAEEQFQQEKQSANHNVTNFSLYLPEGFEVEEEKSNNLVITRENQTYILFYNSFEDETSNLNYQAVQESGNQLKLESFEDNNRFSYISIIEEDSHSVQLQIGVGGVKVTTISQMDQLVYDAEQMMKMANSIAYEDHS</sequence>
<comment type="caution">
    <text evidence="1">The sequence shown here is derived from an EMBL/GenBank/DDBJ whole genome shotgun (WGS) entry which is preliminary data.</text>
</comment>
<dbReference type="OrthoDB" id="2450230at2"/>
<accession>A0A7C8GUJ0</accession>
<gene>
    <name evidence="1" type="ORF">F9U64_05410</name>
</gene>
<dbReference type="Proteomes" id="UP000480246">
    <property type="component" value="Unassembled WGS sequence"/>
</dbReference>